<feature type="transmembrane region" description="Helical" evidence="1">
    <location>
        <begin position="138"/>
        <end position="155"/>
    </location>
</feature>
<reference evidence="2 3" key="1">
    <citation type="submission" date="2017-02" db="EMBL/GenBank/DDBJ databases">
        <title>The complete genomic sequence of a novel cold adapted crude oil-degrading bacterium Planococcus qaidamina Y42.</title>
        <authorList>
            <person name="Yang R."/>
        </authorList>
    </citation>
    <scope>NUCLEOTIDE SEQUENCE [LARGE SCALE GENOMIC DNA]</scope>
    <source>
        <strain evidence="2 3">Y42</strain>
    </source>
</reference>
<proteinExistence type="predicted"/>
<accession>A0A1Q2L1W3</accession>
<dbReference type="PANTHER" id="PTHR35531">
    <property type="entry name" value="INNER MEMBRANE PROTEIN YBCI-RELATED"/>
    <property type="match status" value="1"/>
</dbReference>
<dbReference type="KEGG" id="pmar:B0X71_15855"/>
<dbReference type="Pfam" id="PF04307">
    <property type="entry name" value="YdjM"/>
    <property type="match status" value="1"/>
</dbReference>
<evidence type="ECO:0000256" key="1">
    <source>
        <dbReference type="SAM" id="Phobius"/>
    </source>
</evidence>
<dbReference type="RefSeq" id="WP_077590323.1">
    <property type="nucleotide sequence ID" value="NZ_CP019640.1"/>
</dbReference>
<evidence type="ECO:0000313" key="3">
    <source>
        <dbReference type="Proteomes" id="UP000188184"/>
    </source>
</evidence>
<keyword evidence="3" id="KW-1185">Reference proteome</keyword>
<organism evidence="2 3">
    <name type="scientific">Planococcus lenghuensis</name>
    <dbReference type="NCBI Taxonomy" id="2213202"/>
    <lineage>
        <taxon>Bacteria</taxon>
        <taxon>Bacillati</taxon>
        <taxon>Bacillota</taxon>
        <taxon>Bacilli</taxon>
        <taxon>Bacillales</taxon>
        <taxon>Caryophanaceae</taxon>
        <taxon>Planococcus</taxon>
    </lineage>
</organism>
<evidence type="ECO:0000313" key="2">
    <source>
        <dbReference type="EMBL" id="AQQ54429.1"/>
    </source>
</evidence>
<feature type="transmembrane region" description="Helical" evidence="1">
    <location>
        <begin position="12"/>
        <end position="38"/>
    </location>
</feature>
<dbReference type="AlphaFoldDB" id="A0A1Q2L1W3"/>
<dbReference type="InterPro" id="IPR007404">
    <property type="entry name" value="YdjM-like"/>
</dbReference>
<name>A0A1Q2L1W3_9BACL</name>
<keyword evidence="1" id="KW-0472">Membrane</keyword>
<evidence type="ECO:0008006" key="4">
    <source>
        <dbReference type="Google" id="ProtNLM"/>
    </source>
</evidence>
<sequence length="161" mass="16908">MTGKTHMLGGMAAGLAFASVTGAQPLLMLGTGIIGSMLPDICHSGSMIGRKLKPLSKIINAIFGHRTFTHSLLFLAIIGTLLDRWPDNAAVTAGIIVGMASHLLLDMATKNGIKLFFPVSVTVRLPLTVKTGGTGENAVFAILSLLTVYFGYIAFDFASLS</sequence>
<dbReference type="OrthoDB" id="5459053at2"/>
<keyword evidence="1" id="KW-0812">Transmembrane</keyword>
<gene>
    <name evidence="2" type="ORF">B0X71_15855</name>
</gene>
<protein>
    <recommendedName>
        <fullName evidence="4">Metal-dependent hydrolase</fullName>
    </recommendedName>
</protein>
<dbReference type="EMBL" id="CP019640">
    <property type="protein sequence ID" value="AQQ54429.1"/>
    <property type="molecule type" value="Genomic_DNA"/>
</dbReference>
<feature type="transmembrane region" description="Helical" evidence="1">
    <location>
        <begin position="88"/>
        <end position="105"/>
    </location>
</feature>
<dbReference type="Proteomes" id="UP000188184">
    <property type="component" value="Chromosome"/>
</dbReference>
<keyword evidence="1" id="KW-1133">Transmembrane helix</keyword>
<dbReference type="PANTHER" id="PTHR35531:SF1">
    <property type="entry name" value="INNER MEMBRANE PROTEIN YBCI-RELATED"/>
    <property type="match status" value="1"/>
</dbReference>